<dbReference type="STRING" id="136037.A0A067QSN5"/>
<dbReference type="UniPathway" id="UPA00528">
    <property type="reaction ID" value="UER00586"/>
</dbReference>
<feature type="domain" description="Aminotransferase class I/classII large" evidence="10">
    <location>
        <begin position="147"/>
        <end position="519"/>
    </location>
</feature>
<evidence type="ECO:0000256" key="9">
    <source>
        <dbReference type="ARBA" id="ARBA00047412"/>
    </source>
</evidence>
<evidence type="ECO:0000313" key="11">
    <source>
        <dbReference type="EMBL" id="KDR12685.1"/>
    </source>
</evidence>
<dbReference type="EMBL" id="KK852999">
    <property type="protein sequence ID" value="KDR12685.1"/>
    <property type="molecule type" value="Genomic_DNA"/>
</dbReference>
<dbReference type="FunFam" id="1.10.287.1970:FF:000001">
    <property type="entry name" value="Alanine aminotransferase 2"/>
    <property type="match status" value="1"/>
</dbReference>
<evidence type="ECO:0000256" key="4">
    <source>
        <dbReference type="ARBA" id="ARBA00022679"/>
    </source>
</evidence>
<keyword evidence="12" id="KW-1185">Reference proteome</keyword>
<keyword evidence="4 11" id="KW-0808">Transferase</keyword>
<proteinExistence type="inferred from homology"/>
<dbReference type="SUPFAM" id="SSF53383">
    <property type="entry name" value="PLP-dependent transferases"/>
    <property type="match status" value="1"/>
</dbReference>
<dbReference type="EC" id="2.6.1.2" evidence="8"/>
<comment type="subunit">
    <text evidence="2">Homodimer.</text>
</comment>
<dbReference type="AlphaFoldDB" id="A0A067QSN5"/>
<dbReference type="Proteomes" id="UP000027135">
    <property type="component" value="Unassembled WGS sequence"/>
</dbReference>
<dbReference type="InParanoid" id="A0A067QSN5"/>
<keyword evidence="3 11" id="KW-0032">Aminotransferase</keyword>
<reference evidence="11 12" key="1">
    <citation type="journal article" date="2014" name="Nat. Commun.">
        <title>Molecular traces of alternative social organization in a termite genome.</title>
        <authorList>
            <person name="Terrapon N."/>
            <person name="Li C."/>
            <person name="Robertson H.M."/>
            <person name="Ji L."/>
            <person name="Meng X."/>
            <person name="Booth W."/>
            <person name="Chen Z."/>
            <person name="Childers C.P."/>
            <person name="Glastad K.M."/>
            <person name="Gokhale K."/>
            <person name="Gowin J."/>
            <person name="Gronenberg W."/>
            <person name="Hermansen R.A."/>
            <person name="Hu H."/>
            <person name="Hunt B.G."/>
            <person name="Huylmans A.K."/>
            <person name="Khalil S.M."/>
            <person name="Mitchell R.D."/>
            <person name="Munoz-Torres M.C."/>
            <person name="Mustard J.A."/>
            <person name="Pan H."/>
            <person name="Reese J.T."/>
            <person name="Scharf M.E."/>
            <person name="Sun F."/>
            <person name="Vogel H."/>
            <person name="Xiao J."/>
            <person name="Yang W."/>
            <person name="Yang Z."/>
            <person name="Yang Z."/>
            <person name="Zhou J."/>
            <person name="Zhu J."/>
            <person name="Brent C.S."/>
            <person name="Elsik C.G."/>
            <person name="Goodisman M.A."/>
            <person name="Liberles D.A."/>
            <person name="Roe R.M."/>
            <person name="Vargo E.L."/>
            <person name="Vilcinskas A."/>
            <person name="Wang J."/>
            <person name="Bornberg-Bauer E."/>
            <person name="Korb J."/>
            <person name="Zhang G."/>
            <person name="Liebig J."/>
        </authorList>
    </citation>
    <scope>NUCLEOTIDE SEQUENCE [LARGE SCALE GENOMIC DNA]</scope>
    <source>
        <tissue evidence="11">Whole organism</tissue>
    </source>
</reference>
<comment type="cofactor">
    <cofactor evidence="1">
        <name>pyridoxal 5'-phosphate</name>
        <dbReference type="ChEBI" id="CHEBI:597326"/>
    </cofactor>
</comment>
<dbReference type="FunFam" id="3.40.640.10:FF:000012">
    <property type="entry name" value="alanine aminotransferase 2"/>
    <property type="match status" value="1"/>
</dbReference>
<evidence type="ECO:0000256" key="2">
    <source>
        <dbReference type="ARBA" id="ARBA00011738"/>
    </source>
</evidence>
<dbReference type="GO" id="GO:0042853">
    <property type="term" value="P:L-alanine catabolic process"/>
    <property type="evidence" value="ECO:0007669"/>
    <property type="project" value="UniProtKB-UniPathway"/>
</dbReference>
<dbReference type="GO" id="GO:0004021">
    <property type="term" value="F:L-alanine:2-oxoglutarate aminotransferase activity"/>
    <property type="evidence" value="ECO:0007669"/>
    <property type="project" value="UniProtKB-EC"/>
</dbReference>
<dbReference type="InterPro" id="IPR004839">
    <property type="entry name" value="Aminotransferase_I/II_large"/>
</dbReference>
<comment type="similarity">
    <text evidence="7">Belongs to the class-I pyridoxal-phosphate-dependent aminotransferase family. Alanine aminotransferase subfamily.</text>
</comment>
<keyword evidence="5" id="KW-0663">Pyridoxal phosphate</keyword>
<dbReference type="InterPro" id="IPR015424">
    <property type="entry name" value="PyrdxlP-dep_Trfase"/>
</dbReference>
<dbReference type="Gene3D" id="3.90.1150.10">
    <property type="entry name" value="Aspartate Aminotransferase, domain 1"/>
    <property type="match status" value="1"/>
</dbReference>
<evidence type="ECO:0000256" key="8">
    <source>
        <dbReference type="ARBA" id="ARBA00026106"/>
    </source>
</evidence>
<dbReference type="OMA" id="FGFECPP"/>
<dbReference type="FunFam" id="3.90.1150.10:FF:000010">
    <property type="entry name" value="Alanine aminotransferase 2"/>
    <property type="match status" value="1"/>
</dbReference>
<evidence type="ECO:0000256" key="5">
    <source>
        <dbReference type="ARBA" id="ARBA00022898"/>
    </source>
</evidence>
<evidence type="ECO:0000313" key="12">
    <source>
        <dbReference type="Proteomes" id="UP000027135"/>
    </source>
</evidence>
<dbReference type="InterPro" id="IPR045088">
    <property type="entry name" value="ALAT1/2-like"/>
</dbReference>
<comment type="pathway">
    <text evidence="6">Amino-acid degradation; L-alanine degradation via transaminase pathway; pyruvate from L-alanine: step 1/1.</text>
</comment>
<accession>A0A067QSN5</accession>
<dbReference type="GO" id="GO:0030170">
    <property type="term" value="F:pyridoxal phosphate binding"/>
    <property type="evidence" value="ECO:0007669"/>
    <property type="project" value="InterPro"/>
</dbReference>
<dbReference type="InterPro" id="IPR015422">
    <property type="entry name" value="PyrdxlP-dep_Trfase_small"/>
</dbReference>
<dbReference type="Gene3D" id="3.40.640.10">
    <property type="entry name" value="Type I PLP-dependent aspartate aminotransferase-like (Major domain)"/>
    <property type="match status" value="1"/>
</dbReference>
<dbReference type="PANTHER" id="PTHR11751">
    <property type="entry name" value="ALANINE AMINOTRANSFERASE"/>
    <property type="match status" value="1"/>
</dbReference>
<sequence length="538" mass="60170">MSTSLFFTSVVNHVINMGNFTRCSGWARNRSGQFRGWPNFMRTMATGGKDVGDCNCLERTEKCFVTIENMNPCLKRMEYAVRGPLVIRASEIEKELQEGVKKPFSEVIKANIGDCHAMGQKPLTFIRQVLALVSYPALLDDPRFPTDAKARAKDILAGCRGGSVGSYTDSPGIEIIRRHVAQYIERRDGIGSNWENIILSAGASDAIKSVMKLLVNEVDGKKSGVMVPIPQYPLYSATLAEFNMHQIGYYLDESRAWGMDIAELQRSLDEAKKHCIPRAIVVINPGNPTGQVLSRENIEEIIKFAYKEELFIFADEVYQDNVYDPKSKFHSFKRVLIEMGEPYHKMELASFMSCSKGYMGECGLRGGYSEVINLEPDVRTMLFKSISAMLCPTVLGQSVMDVVVNPPVPGEPSYEEFTKEKKAVLNSLAERAKMVAETFNSIEGVSCNEVQGAMYAFPKLDLPKKAIEKAESLGQCADVFYAFQLLENTGICIVPGSGFGQKAGTFHFRTTILPQPDKLKIMLNKFKEFHLKFLTQYK</sequence>
<dbReference type="OrthoDB" id="1732682at2759"/>
<dbReference type="Gene3D" id="1.10.287.1970">
    <property type="match status" value="1"/>
</dbReference>
<name>A0A067QSN5_ZOONE</name>
<evidence type="ECO:0000256" key="6">
    <source>
        <dbReference type="ARBA" id="ARBA00025708"/>
    </source>
</evidence>
<dbReference type="PANTHER" id="PTHR11751:SF29">
    <property type="entry name" value="ALANINE TRANSAMINASE"/>
    <property type="match status" value="1"/>
</dbReference>
<dbReference type="Pfam" id="PF00155">
    <property type="entry name" value="Aminotran_1_2"/>
    <property type="match status" value="1"/>
</dbReference>
<dbReference type="InterPro" id="IPR015421">
    <property type="entry name" value="PyrdxlP-dep_Trfase_major"/>
</dbReference>
<dbReference type="CDD" id="cd00609">
    <property type="entry name" value="AAT_like"/>
    <property type="match status" value="1"/>
</dbReference>
<evidence type="ECO:0000259" key="10">
    <source>
        <dbReference type="Pfam" id="PF00155"/>
    </source>
</evidence>
<evidence type="ECO:0000256" key="3">
    <source>
        <dbReference type="ARBA" id="ARBA00022576"/>
    </source>
</evidence>
<organism evidence="11 12">
    <name type="scientific">Zootermopsis nevadensis</name>
    <name type="common">Dampwood termite</name>
    <dbReference type="NCBI Taxonomy" id="136037"/>
    <lineage>
        <taxon>Eukaryota</taxon>
        <taxon>Metazoa</taxon>
        <taxon>Ecdysozoa</taxon>
        <taxon>Arthropoda</taxon>
        <taxon>Hexapoda</taxon>
        <taxon>Insecta</taxon>
        <taxon>Pterygota</taxon>
        <taxon>Neoptera</taxon>
        <taxon>Polyneoptera</taxon>
        <taxon>Dictyoptera</taxon>
        <taxon>Blattodea</taxon>
        <taxon>Blattoidea</taxon>
        <taxon>Termitoidae</taxon>
        <taxon>Termopsidae</taxon>
        <taxon>Zootermopsis</taxon>
    </lineage>
</organism>
<evidence type="ECO:0000256" key="1">
    <source>
        <dbReference type="ARBA" id="ARBA00001933"/>
    </source>
</evidence>
<dbReference type="eggNOG" id="KOG0258">
    <property type="taxonomic scope" value="Eukaryota"/>
</dbReference>
<evidence type="ECO:0000256" key="7">
    <source>
        <dbReference type="ARBA" id="ARBA00025785"/>
    </source>
</evidence>
<dbReference type="FunCoup" id="A0A067QSN5">
    <property type="interactions" value="450"/>
</dbReference>
<protein>
    <recommendedName>
        <fullName evidence="8">alanine transaminase</fullName>
        <ecNumber evidence="8">2.6.1.2</ecNumber>
    </recommendedName>
</protein>
<gene>
    <name evidence="11" type="ORF">L798_13345</name>
</gene>
<comment type="catalytic activity">
    <reaction evidence="9">
        <text>L-alanine + 2-oxoglutarate = pyruvate + L-glutamate</text>
        <dbReference type="Rhea" id="RHEA:19453"/>
        <dbReference type="ChEBI" id="CHEBI:15361"/>
        <dbReference type="ChEBI" id="CHEBI:16810"/>
        <dbReference type="ChEBI" id="CHEBI:29985"/>
        <dbReference type="ChEBI" id="CHEBI:57972"/>
        <dbReference type="EC" id="2.6.1.2"/>
    </reaction>
</comment>